<reference evidence="2" key="1">
    <citation type="submission" date="2023-07" db="EMBL/GenBank/DDBJ databases">
        <title>Description of three actinobacteria isolated from air of manufacturing shop in a pharmaceutical factory.</title>
        <authorList>
            <person name="Zhang D.-F."/>
        </authorList>
    </citation>
    <scope>NUCLEOTIDE SEQUENCE [LARGE SCALE GENOMIC DNA]</scope>
    <source>
        <strain evidence="2">CCTCC AB 2011122</strain>
    </source>
</reference>
<organism evidence="1 2">
    <name type="scientific">Agromyces indicus</name>
    <dbReference type="NCBI Taxonomy" id="758919"/>
    <lineage>
        <taxon>Bacteria</taxon>
        <taxon>Bacillati</taxon>
        <taxon>Actinomycetota</taxon>
        <taxon>Actinomycetes</taxon>
        <taxon>Micrococcales</taxon>
        <taxon>Microbacteriaceae</taxon>
        <taxon>Agromyces</taxon>
    </lineage>
</organism>
<evidence type="ECO:0000313" key="2">
    <source>
        <dbReference type="Proteomes" id="UP001260072"/>
    </source>
</evidence>
<evidence type="ECO:0000313" key="1">
    <source>
        <dbReference type="EMBL" id="MDR5692576.1"/>
    </source>
</evidence>
<dbReference type="EMBL" id="JAVKGS010000003">
    <property type="protein sequence ID" value="MDR5692576.1"/>
    <property type="molecule type" value="Genomic_DNA"/>
</dbReference>
<sequence>MSDGVEIPYELLNELNGSLKRIAVEFDRAGARSGALESAIGTPCGRSGLRTAADRFESEWDDKRETLKQDVLAFQERVDAIGRAWRDWDREAGASLDVDAEASASGSGGR</sequence>
<proteinExistence type="predicted"/>
<name>A0ABU1FMH0_9MICO</name>
<evidence type="ECO:0008006" key="3">
    <source>
        <dbReference type="Google" id="ProtNLM"/>
    </source>
</evidence>
<dbReference type="RefSeq" id="WP_248598645.1">
    <property type="nucleotide sequence ID" value="NZ_BAABBS010000001.1"/>
</dbReference>
<gene>
    <name evidence="1" type="ORF">RH861_10940</name>
</gene>
<dbReference type="Proteomes" id="UP001260072">
    <property type="component" value="Unassembled WGS sequence"/>
</dbReference>
<accession>A0ABU1FMH0</accession>
<keyword evidence="2" id="KW-1185">Reference proteome</keyword>
<comment type="caution">
    <text evidence="1">The sequence shown here is derived from an EMBL/GenBank/DDBJ whole genome shotgun (WGS) entry which is preliminary data.</text>
</comment>
<protein>
    <recommendedName>
        <fullName evidence="3">Flagellar protein FlgN</fullName>
    </recommendedName>
</protein>